<gene>
    <name evidence="1" type="ORF">KIV10_11410</name>
</gene>
<accession>A0ABS5S6G2</accession>
<comment type="caution">
    <text evidence="1">The sequence shown here is derived from an EMBL/GenBank/DDBJ whole genome shotgun (WGS) entry which is preliminary data.</text>
</comment>
<dbReference type="Pfam" id="PF20050">
    <property type="entry name" value="DUF6452"/>
    <property type="match status" value="1"/>
</dbReference>
<reference evidence="1 2" key="1">
    <citation type="submission" date="2021-05" db="EMBL/GenBank/DDBJ databases">
        <title>Aequorivita echinoideorum JCM 30378 genome.</title>
        <authorList>
            <person name="Zhang H."/>
            <person name="Li C."/>
        </authorList>
    </citation>
    <scope>NUCLEOTIDE SEQUENCE [LARGE SCALE GENOMIC DNA]</scope>
    <source>
        <strain evidence="1 2">JCM30378</strain>
    </source>
</reference>
<sequence>MLKRILSLLIIALVFKGCTRDDICPQGLVTTPLLIITFNNFLDQDARKEVTGLSVVTNDMNAIQVVGRTNTDSIAIPLNTSSNTTQYRFILTQLNEANTLDTLNIDTVQFLYERQNLYVNRACGFSTQFTNLTEQLENDGSNWIQNIVVNLQTVNEQNEAHVTILH</sequence>
<evidence type="ECO:0008006" key="3">
    <source>
        <dbReference type="Google" id="ProtNLM"/>
    </source>
</evidence>
<evidence type="ECO:0000313" key="1">
    <source>
        <dbReference type="EMBL" id="MBT0608791.1"/>
    </source>
</evidence>
<dbReference type="RefSeq" id="WP_214113768.1">
    <property type="nucleotide sequence ID" value="NZ_JAHCTB010000004.1"/>
</dbReference>
<dbReference type="InterPro" id="IPR045607">
    <property type="entry name" value="DUF6452"/>
</dbReference>
<organism evidence="1 2">
    <name type="scientific">Aequorivita echinoideorum</name>
    <dbReference type="NCBI Taxonomy" id="1549647"/>
    <lineage>
        <taxon>Bacteria</taxon>
        <taxon>Pseudomonadati</taxon>
        <taxon>Bacteroidota</taxon>
        <taxon>Flavobacteriia</taxon>
        <taxon>Flavobacteriales</taxon>
        <taxon>Flavobacteriaceae</taxon>
        <taxon>Aequorivita</taxon>
    </lineage>
</organism>
<evidence type="ECO:0000313" key="2">
    <source>
        <dbReference type="Proteomes" id="UP001297092"/>
    </source>
</evidence>
<keyword evidence="2" id="KW-1185">Reference proteome</keyword>
<dbReference type="Proteomes" id="UP001297092">
    <property type="component" value="Unassembled WGS sequence"/>
</dbReference>
<protein>
    <recommendedName>
        <fullName evidence="3">Lipoprotein</fullName>
    </recommendedName>
</protein>
<proteinExistence type="predicted"/>
<name>A0ABS5S6G2_9FLAO</name>
<dbReference type="EMBL" id="JAHCTB010000004">
    <property type="protein sequence ID" value="MBT0608791.1"/>
    <property type="molecule type" value="Genomic_DNA"/>
</dbReference>